<feature type="transmembrane region" description="Helical" evidence="7">
    <location>
        <begin position="88"/>
        <end position="114"/>
    </location>
</feature>
<feature type="transmembrane region" description="Helical" evidence="7">
    <location>
        <begin position="39"/>
        <end position="59"/>
    </location>
</feature>
<evidence type="ECO:0000313" key="9">
    <source>
        <dbReference type="EMBL" id="HGT48976.1"/>
    </source>
</evidence>
<dbReference type="PROSITE" id="PS51379">
    <property type="entry name" value="4FE4S_FER_2"/>
    <property type="match status" value="1"/>
</dbReference>
<dbReference type="InterPro" id="IPR017896">
    <property type="entry name" value="4Fe4S_Fe-S-bd"/>
</dbReference>
<dbReference type="Pfam" id="PF11614">
    <property type="entry name" value="FixG_C"/>
    <property type="match status" value="1"/>
</dbReference>
<feature type="transmembrane region" description="Helical" evidence="7">
    <location>
        <begin position="201"/>
        <end position="218"/>
    </location>
</feature>
<dbReference type="PROSITE" id="PS00198">
    <property type="entry name" value="4FE4S_FER_1"/>
    <property type="match status" value="1"/>
</dbReference>
<organism evidence="9">
    <name type="scientific">Ignavibacterium album</name>
    <dbReference type="NCBI Taxonomy" id="591197"/>
    <lineage>
        <taxon>Bacteria</taxon>
        <taxon>Pseudomonadati</taxon>
        <taxon>Ignavibacteriota</taxon>
        <taxon>Ignavibacteria</taxon>
        <taxon>Ignavibacteriales</taxon>
        <taxon>Ignavibacteriaceae</taxon>
        <taxon>Ignavibacterium</taxon>
    </lineage>
</organism>
<dbReference type="Gene3D" id="2.60.40.10">
    <property type="entry name" value="Immunoglobulins"/>
    <property type="match status" value="1"/>
</dbReference>
<accession>A0A832G817</accession>
<evidence type="ECO:0000256" key="6">
    <source>
        <dbReference type="ARBA" id="ARBA00023014"/>
    </source>
</evidence>
<keyword evidence="6" id="KW-0411">Iron-sulfur</keyword>
<dbReference type="SUPFAM" id="SSF54862">
    <property type="entry name" value="4Fe-4S ferredoxins"/>
    <property type="match status" value="1"/>
</dbReference>
<dbReference type="InterPro" id="IPR051684">
    <property type="entry name" value="Electron_Trans/Redox"/>
</dbReference>
<keyword evidence="4" id="KW-0249">Electron transport</keyword>
<dbReference type="InterPro" id="IPR032879">
    <property type="entry name" value="FixG_C"/>
</dbReference>
<dbReference type="GO" id="GO:0051539">
    <property type="term" value="F:4 iron, 4 sulfur cluster binding"/>
    <property type="evidence" value="ECO:0007669"/>
    <property type="project" value="UniProtKB-KW"/>
</dbReference>
<dbReference type="GO" id="GO:0046872">
    <property type="term" value="F:metal ion binding"/>
    <property type="evidence" value="ECO:0007669"/>
    <property type="project" value="UniProtKB-KW"/>
</dbReference>
<evidence type="ECO:0000256" key="7">
    <source>
        <dbReference type="SAM" id="Phobius"/>
    </source>
</evidence>
<keyword evidence="1" id="KW-0813">Transport</keyword>
<evidence type="ECO:0000256" key="3">
    <source>
        <dbReference type="ARBA" id="ARBA00022723"/>
    </source>
</evidence>
<proteinExistence type="predicted"/>
<dbReference type="GO" id="GO:0005886">
    <property type="term" value="C:plasma membrane"/>
    <property type="evidence" value="ECO:0007669"/>
    <property type="project" value="TreeGrafter"/>
</dbReference>
<protein>
    <submittedName>
        <fullName evidence="9">Cytochrome c oxidase accessory protein CcoG</fullName>
    </submittedName>
</protein>
<feature type="domain" description="4Fe-4S ferredoxin-type" evidence="8">
    <location>
        <begin position="260"/>
        <end position="288"/>
    </location>
</feature>
<feature type="transmembrane region" description="Helical" evidence="7">
    <location>
        <begin position="337"/>
        <end position="356"/>
    </location>
</feature>
<feature type="transmembrane region" description="Helical" evidence="7">
    <location>
        <begin position="163"/>
        <end position="181"/>
    </location>
</feature>
<keyword evidence="7" id="KW-1133">Transmembrane helix</keyword>
<comment type="caution">
    <text evidence="9">The sequence shown here is derived from an EMBL/GenBank/DDBJ whole genome shotgun (WGS) entry which is preliminary data.</text>
</comment>
<dbReference type="AlphaFoldDB" id="A0A832G817"/>
<dbReference type="PANTHER" id="PTHR30176">
    <property type="entry name" value="FERREDOXIN-TYPE PROTEIN NAPH"/>
    <property type="match status" value="1"/>
</dbReference>
<evidence type="ECO:0000256" key="4">
    <source>
        <dbReference type="ARBA" id="ARBA00022982"/>
    </source>
</evidence>
<keyword evidence="7" id="KW-0472">Membrane</keyword>
<keyword evidence="3" id="KW-0479">Metal-binding</keyword>
<keyword evidence="2" id="KW-0004">4Fe-4S</keyword>
<gene>
    <name evidence="9" type="primary">ccoG</name>
    <name evidence="9" type="ORF">ENS56_13145</name>
</gene>
<dbReference type="Gene3D" id="3.30.70.20">
    <property type="match status" value="1"/>
</dbReference>
<reference evidence="9" key="1">
    <citation type="journal article" date="2020" name="mSystems">
        <title>Genome- and Community-Level Interaction Insights into Carbon Utilization and Element Cycling Functions of Hydrothermarchaeota in Hydrothermal Sediment.</title>
        <authorList>
            <person name="Zhou Z."/>
            <person name="Liu Y."/>
            <person name="Xu W."/>
            <person name="Pan J."/>
            <person name="Luo Z.H."/>
            <person name="Li M."/>
        </authorList>
    </citation>
    <scope>NUCLEOTIDE SEQUENCE [LARGE SCALE GENOMIC DNA]</scope>
    <source>
        <strain evidence="9">SpSt-500</strain>
    </source>
</reference>
<dbReference type="InterPro" id="IPR013783">
    <property type="entry name" value="Ig-like_fold"/>
</dbReference>
<name>A0A832G817_9BACT</name>
<evidence type="ECO:0000256" key="2">
    <source>
        <dbReference type="ARBA" id="ARBA00022485"/>
    </source>
</evidence>
<keyword evidence="7" id="KW-0812">Transmembrane</keyword>
<dbReference type="InterPro" id="IPR014116">
    <property type="entry name" value="Cyt_c_oxidase_cbb3_FixG"/>
</dbReference>
<evidence type="ECO:0000256" key="1">
    <source>
        <dbReference type="ARBA" id="ARBA00022448"/>
    </source>
</evidence>
<dbReference type="PANTHER" id="PTHR30176:SF3">
    <property type="entry name" value="FERREDOXIN-TYPE PROTEIN NAPH"/>
    <property type="match status" value="1"/>
</dbReference>
<keyword evidence="5" id="KW-0408">Iron</keyword>
<dbReference type="Pfam" id="PF12801">
    <property type="entry name" value="Fer4_5"/>
    <property type="match status" value="1"/>
</dbReference>
<evidence type="ECO:0000259" key="8">
    <source>
        <dbReference type="PROSITE" id="PS51379"/>
    </source>
</evidence>
<sequence>MEPEIIEEEKQEFRDHLATVTKEGKRKWIFPKKPSGRFYNARTIVSIFLLAFLVAAPFIKVNGHQFLLLDFPNRHFILFGVPFGPHDFHLFVLAMISLIVFIVLFTAIFGRIFCGWACPQTIFMEMVFRKIEYWIEGDANEQRKLKAAPWTSDKIFKKTLKHIIFFGISFFISNIFLSYIISMDKLIEIVTDPPSQHLSGLFAITVFSGVFYFIFSYFREQVCTLVCPYGRLQGVLLDQDSIVIAYDYKRGEPRSKLKKGDDFSNRGDCIDCHLCVDVCPTGIDIRNGIQLECVNCTACIDACDNVMDKIKRPRGLIRYASLRNIENKAKFKFTPRMMLYSTILVILISVLTYLMANRTDFNVNILRTPGMLFQQQPDGTISNLYDLNLVNKTFNPVQMQIKLLAPQGELKIIGSDLKLNPQQIVEAKFMILLPKDSIKTMNTPVEIGIYDGNKLIKKIKTSFLGPVEKAQQ</sequence>
<dbReference type="Pfam" id="PF13746">
    <property type="entry name" value="Fer4_18"/>
    <property type="match status" value="1"/>
</dbReference>
<dbReference type="NCBIfam" id="TIGR02745">
    <property type="entry name" value="ccoG_rdxA_fixG"/>
    <property type="match status" value="1"/>
</dbReference>
<evidence type="ECO:0000256" key="5">
    <source>
        <dbReference type="ARBA" id="ARBA00023004"/>
    </source>
</evidence>
<dbReference type="EMBL" id="DSVI01000020">
    <property type="protein sequence ID" value="HGT48976.1"/>
    <property type="molecule type" value="Genomic_DNA"/>
</dbReference>
<dbReference type="InterPro" id="IPR017900">
    <property type="entry name" value="4Fe4S_Fe_S_CS"/>
</dbReference>